<feature type="transmembrane region" description="Helical" evidence="4">
    <location>
        <begin position="246"/>
        <end position="268"/>
    </location>
</feature>
<evidence type="ECO:0000256" key="4">
    <source>
        <dbReference type="SAM" id="Phobius"/>
    </source>
</evidence>
<dbReference type="InterPro" id="IPR036259">
    <property type="entry name" value="MFS_trans_sf"/>
</dbReference>
<comment type="caution">
    <text evidence="5">The sequence shown here is derived from an EMBL/GenBank/DDBJ whole genome shotgun (WGS) entry which is preliminary data.</text>
</comment>
<gene>
    <name evidence="5" type="ORF">ACFOGH_15260</name>
</gene>
<feature type="transmembrane region" description="Helical" evidence="4">
    <location>
        <begin position="304"/>
        <end position="323"/>
    </location>
</feature>
<feature type="transmembrane region" description="Helical" evidence="4">
    <location>
        <begin position="47"/>
        <end position="65"/>
    </location>
</feature>
<organism evidence="5 6">
    <name type="scientific">Cypionkella sinensis</name>
    <dbReference type="NCBI Taxonomy" id="1756043"/>
    <lineage>
        <taxon>Bacteria</taxon>
        <taxon>Pseudomonadati</taxon>
        <taxon>Pseudomonadota</taxon>
        <taxon>Alphaproteobacteria</taxon>
        <taxon>Rhodobacterales</taxon>
        <taxon>Paracoccaceae</taxon>
        <taxon>Cypionkella</taxon>
    </lineage>
</organism>
<keyword evidence="6" id="KW-1185">Reference proteome</keyword>
<keyword evidence="2 4" id="KW-1133">Transmembrane helix</keyword>
<dbReference type="Gene3D" id="1.20.1250.20">
    <property type="entry name" value="MFS general substrate transporter like domains"/>
    <property type="match status" value="1"/>
</dbReference>
<feature type="transmembrane region" description="Helical" evidence="4">
    <location>
        <begin position="335"/>
        <end position="357"/>
    </location>
</feature>
<evidence type="ECO:0000256" key="3">
    <source>
        <dbReference type="ARBA" id="ARBA00023136"/>
    </source>
</evidence>
<feature type="transmembrane region" description="Helical" evidence="4">
    <location>
        <begin position="136"/>
        <end position="154"/>
    </location>
</feature>
<dbReference type="RefSeq" id="WP_380074028.1">
    <property type="nucleotide sequence ID" value="NZ_JBHRTO010000002.1"/>
</dbReference>
<dbReference type="Proteomes" id="UP001595547">
    <property type="component" value="Unassembled WGS sequence"/>
</dbReference>
<keyword evidence="1 4" id="KW-0812">Transmembrane</keyword>
<feature type="transmembrane region" description="Helical" evidence="4">
    <location>
        <begin position="369"/>
        <end position="389"/>
    </location>
</feature>
<feature type="transmembrane region" description="Helical" evidence="4">
    <location>
        <begin position="166"/>
        <end position="185"/>
    </location>
</feature>
<feature type="transmembrane region" description="Helical" evidence="4">
    <location>
        <begin position="102"/>
        <end position="124"/>
    </location>
</feature>
<evidence type="ECO:0000256" key="2">
    <source>
        <dbReference type="ARBA" id="ARBA00022989"/>
    </source>
</evidence>
<evidence type="ECO:0000256" key="1">
    <source>
        <dbReference type="ARBA" id="ARBA00022692"/>
    </source>
</evidence>
<accession>A0ABV7J0S1</accession>
<name>A0ABV7J0S1_9RHOB</name>
<feature type="transmembrane region" description="Helical" evidence="4">
    <location>
        <begin position="214"/>
        <end position="240"/>
    </location>
</feature>
<sequence length="392" mass="40257">MSWFSGQAAAVWLLAFGQTLTYAGVYYAFPALLPDLQAATGWSVAELAFGPTLGFLVMAALTPFTGRWVDRGWGGEMLTYAPILAAVGVAGLGLAGSPLIWWAIWAVLGVAQACCLYESCFAFLTRRLGAEARGAITKVTLVAGFAGTLAFPLGDVLGRSLGGPGALIAFAGLMLLAVPINAHAVRSLRRMERAGGIAAEATPGVLRQAMRRPAFWAIAAVFGMIWLNHGILLTYVLMLFADRGAAAGMATLAAACIGPSQVLGRLVLLFQGARIGNARATVWSLVGVVCASVALLSAGWWPLLIFAFAALQGAGAGLLSILRPMLIVDILGRRGFGTISGAVAVAPILASAAAPSVGAGLLHLGGPELIYGFCLALGLGGLAIGIGLLRRG</sequence>
<keyword evidence="3 4" id="KW-0472">Membrane</keyword>
<protein>
    <submittedName>
        <fullName evidence="5">MFS transporter</fullName>
    </submittedName>
</protein>
<evidence type="ECO:0000313" key="6">
    <source>
        <dbReference type="Proteomes" id="UP001595547"/>
    </source>
</evidence>
<reference evidence="6" key="1">
    <citation type="journal article" date="2019" name="Int. J. Syst. Evol. Microbiol.">
        <title>The Global Catalogue of Microorganisms (GCM) 10K type strain sequencing project: providing services to taxonomists for standard genome sequencing and annotation.</title>
        <authorList>
            <consortium name="The Broad Institute Genomics Platform"/>
            <consortium name="The Broad Institute Genome Sequencing Center for Infectious Disease"/>
            <person name="Wu L."/>
            <person name="Ma J."/>
        </authorList>
    </citation>
    <scope>NUCLEOTIDE SEQUENCE [LARGE SCALE GENOMIC DNA]</scope>
    <source>
        <strain evidence="6">KCTC 52039</strain>
    </source>
</reference>
<dbReference type="EMBL" id="JBHRTO010000002">
    <property type="protein sequence ID" value="MFC3182359.1"/>
    <property type="molecule type" value="Genomic_DNA"/>
</dbReference>
<dbReference type="Pfam" id="PF07690">
    <property type="entry name" value="MFS_1"/>
    <property type="match status" value="1"/>
</dbReference>
<evidence type="ECO:0000313" key="5">
    <source>
        <dbReference type="EMBL" id="MFC3182359.1"/>
    </source>
</evidence>
<proteinExistence type="predicted"/>
<feature type="transmembrane region" description="Helical" evidence="4">
    <location>
        <begin position="280"/>
        <end position="298"/>
    </location>
</feature>
<dbReference type="InterPro" id="IPR011701">
    <property type="entry name" value="MFS"/>
</dbReference>
<feature type="transmembrane region" description="Helical" evidence="4">
    <location>
        <begin position="77"/>
        <end position="96"/>
    </location>
</feature>
<dbReference type="SUPFAM" id="SSF103473">
    <property type="entry name" value="MFS general substrate transporter"/>
    <property type="match status" value="1"/>
</dbReference>